<evidence type="ECO:0000256" key="2">
    <source>
        <dbReference type="SAM" id="MobiDB-lite"/>
    </source>
</evidence>
<keyword evidence="1" id="KW-0175">Coiled coil</keyword>
<evidence type="ECO:0000313" key="3">
    <source>
        <dbReference type="EMBL" id="QHB62912.1"/>
    </source>
</evidence>
<feature type="coiled-coil region" evidence="1">
    <location>
        <begin position="529"/>
        <end position="570"/>
    </location>
</feature>
<proteinExistence type="predicted"/>
<gene>
    <name evidence="3" type="ORF">F3K97_06315</name>
</gene>
<dbReference type="AlphaFoldDB" id="A0A6I6QYZ4"/>
<reference evidence="3 4" key="1">
    <citation type="submission" date="2019-12" db="EMBL/GenBank/DDBJ databases">
        <title>Draft Genome Sequence of Bifidobacterium adolescentis ZJ2.</title>
        <authorList>
            <person name="Jin Z."/>
        </authorList>
    </citation>
    <scope>NUCLEOTIDE SEQUENCE [LARGE SCALE GENOMIC DNA]</scope>
    <source>
        <strain evidence="3 4">ZJ2</strain>
    </source>
</reference>
<name>A0A6I6QYZ4_BIFAD</name>
<protein>
    <submittedName>
        <fullName evidence="3">Uncharacterized protein</fullName>
    </submittedName>
</protein>
<sequence>MAGSFDGEVISDMVQLAEFTSWLRRSSRNDTCILVSQKPDGKPVVSMDRIRKRVGKRASVTMLSNSVQQSAYKQLGTVNPYNGSIRIFPAGDGWTTDPRLARFVRGDLPVAEFLESVSEQLDFALVDSVRRSMAAQPRMSVPAGSWKASRRDVPNPSPVVEESSGPRLADVRGRNKLYRIDMAHASVAIGFMMRRSREVPCILVSLPADRPEPYLDVDALLDEIGDDAAVLQIVDHETDEWLNSRLPEQLRAYDGACRFLPPHEWRIGARLCRLNGPEDSAKAVVRLSEQVLDAAYADGYTVGGDAVGDDGGNPVRSVPDGATRAKVAMIVDDAVYADTGDRMPQRINAVSAVERSGVPVGRLVRKGQSVPVVRTPDGGFELVPEWRGSSEALSGYMPGATIVGVASAVYSDMFVTTLYPALDGAPAVEAKVHGPELLAGSGLDPHADLRPIIRKGEAVALRVEERSGNEWLFSLPSDGDKPVPLAGLMDGGPAWVDPSDAFAYLKRLRENRSLADMPLDELLGSIDSLEAARDTVRRLHERLRTVERLNRELESANENLRCSNDGLRKDKRGYEKAQDNTNPLAPFTGLFPSMREELDWQLQAQSLLQFNVAERMARPLDEWSYMPGFFDSLEECEHGDMSRMSLLHTMLFVLMGRDDLNGARTHRLREGGGGDDPDRLDENGNYIYRVNVHGQYRLHFTRDSEHHVTFRSVGTHESELR</sequence>
<dbReference type="EMBL" id="CP047129">
    <property type="protein sequence ID" value="QHB62912.1"/>
    <property type="molecule type" value="Genomic_DNA"/>
</dbReference>
<dbReference type="RefSeq" id="WP_117762534.1">
    <property type="nucleotide sequence ID" value="NZ_CP047129.1"/>
</dbReference>
<evidence type="ECO:0000313" key="4">
    <source>
        <dbReference type="Proteomes" id="UP000464884"/>
    </source>
</evidence>
<feature type="region of interest" description="Disordered" evidence="2">
    <location>
        <begin position="143"/>
        <end position="166"/>
    </location>
</feature>
<evidence type="ECO:0000256" key="1">
    <source>
        <dbReference type="SAM" id="Coils"/>
    </source>
</evidence>
<organism evidence="3 4">
    <name type="scientific">Bifidobacterium adolescentis</name>
    <dbReference type="NCBI Taxonomy" id="1680"/>
    <lineage>
        <taxon>Bacteria</taxon>
        <taxon>Bacillati</taxon>
        <taxon>Actinomycetota</taxon>
        <taxon>Actinomycetes</taxon>
        <taxon>Bifidobacteriales</taxon>
        <taxon>Bifidobacteriaceae</taxon>
        <taxon>Bifidobacterium</taxon>
    </lineage>
</organism>
<dbReference type="Proteomes" id="UP000464884">
    <property type="component" value="Chromosome"/>
</dbReference>
<accession>A0A6I6QYZ4</accession>